<dbReference type="EMBL" id="QUSZ01005627">
    <property type="protein sequence ID" value="RHY08911.1"/>
    <property type="molecule type" value="Genomic_DNA"/>
</dbReference>
<evidence type="ECO:0000313" key="3">
    <source>
        <dbReference type="EMBL" id="RHY08911.1"/>
    </source>
</evidence>
<comment type="caution">
    <text evidence="3">The sequence shown here is derived from an EMBL/GenBank/DDBJ whole genome shotgun (WGS) entry which is preliminary data.</text>
</comment>
<name>A0A397ATV8_APHAT</name>
<evidence type="ECO:0000259" key="2">
    <source>
        <dbReference type="Pfam" id="PF05649"/>
    </source>
</evidence>
<dbReference type="AlphaFoldDB" id="A0A397ATV8"/>
<dbReference type="GO" id="GO:0004222">
    <property type="term" value="F:metalloendopeptidase activity"/>
    <property type="evidence" value="ECO:0007669"/>
    <property type="project" value="InterPro"/>
</dbReference>
<feature type="domain" description="Peptidase M13 N-terminal" evidence="2">
    <location>
        <begin position="131"/>
        <end position="176"/>
    </location>
</feature>
<dbReference type="Gene3D" id="3.40.390.10">
    <property type="entry name" value="Collagenase (Catalytic Domain)"/>
    <property type="match status" value="1"/>
</dbReference>
<feature type="transmembrane region" description="Helical" evidence="1">
    <location>
        <begin position="85"/>
        <end position="106"/>
    </location>
</feature>
<proteinExistence type="predicted"/>
<dbReference type="PROSITE" id="PS51885">
    <property type="entry name" value="NEPRILYSIN"/>
    <property type="match status" value="1"/>
</dbReference>
<dbReference type="InterPro" id="IPR000718">
    <property type="entry name" value="Peptidase_M13"/>
</dbReference>
<dbReference type="GO" id="GO:0005886">
    <property type="term" value="C:plasma membrane"/>
    <property type="evidence" value="ECO:0007669"/>
    <property type="project" value="TreeGrafter"/>
</dbReference>
<protein>
    <recommendedName>
        <fullName evidence="2">Peptidase M13 N-terminal domain-containing protein</fullName>
    </recommendedName>
</protein>
<dbReference type="InterPro" id="IPR042089">
    <property type="entry name" value="Peptidase_M13_dom_2"/>
</dbReference>
<organism evidence="3 4">
    <name type="scientific">Aphanomyces astaci</name>
    <name type="common">Crayfish plague agent</name>
    <dbReference type="NCBI Taxonomy" id="112090"/>
    <lineage>
        <taxon>Eukaryota</taxon>
        <taxon>Sar</taxon>
        <taxon>Stramenopiles</taxon>
        <taxon>Oomycota</taxon>
        <taxon>Saprolegniomycetes</taxon>
        <taxon>Saprolegniales</taxon>
        <taxon>Verrucalvaceae</taxon>
        <taxon>Aphanomyces</taxon>
    </lineage>
</organism>
<dbReference type="PANTHER" id="PTHR11733">
    <property type="entry name" value="ZINC METALLOPROTEASE FAMILY M13 NEPRILYSIN-RELATED"/>
    <property type="match status" value="1"/>
</dbReference>
<evidence type="ECO:0000313" key="4">
    <source>
        <dbReference type="Proteomes" id="UP000265427"/>
    </source>
</evidence>
<dbReference type="Pfam" id="PF05649">
    <property type="entry name" value="Peptidase_M13_N"/>
    <property type="match status" value="1"/>
</dbReference>
<dbReference type="SUPFAM" id="SSF55486">
    <property type="entry name" value="Metalloproteases ('zincins'), catalytic domain"/>
    <property type="match status" value="1"/>
</dbReference>
<gene>
    <name evidence="3" type="ORF">DYB36_003057</name>
</gene>
<dbReference type="Gene3D" id="1.10.1380.10">
    <property type="entry name" value="Neutral endopeptidase , domain2"/>
    <property type="match status" value="1"/>
</dbReference>
<sequence>MLDEPREAQYPSSVVHRFPYQLPPSPSPLLHRVRDVTKHRHSDDLDDTTSSIIMGTKGFEAMDIESSNGLASKAAKALSPARTRMGALVVALILGVLFVVLVVSFAQTSSIRVDSDLPASVAALMNVNALPCSDFYEFACGGWLANTSLPPDRPSFSRSFSGIQDTNDDLFRTILAE</sequence>
<feature type="non-terminal residue" evidence="3">
    <location>
        <position position="177"/>
    </location>
</feature>
<keyword evidence="1" id="KW-0472">Membrane</keyword>
<dbReference type="Proteomes" id="UP000265427">
    <property type="component" value="Unassembled WGS sequence"/>
</dbReference>
<evidence type="ECO:0000256" key="1">
    <source>
        <dbReference type="SAM" id="Phobius"/>
    </source>
</evidence>
<reference evidence="3 4" key="1">
    <citation type="submission" date="2018-08" db="EMBL/GenBank/DDBJ databases">
        <title>Aphanomyces genome sequencing and annotation.</title>
        <authorList>
            <person name="Minardi D."/>
            <person name="Oidtmann B."/>
            <person name="Van Der Giezen M."/>
            <person name="Studholme D.J."/>
        </authorList>
    </citation>
    <scope>NUCLEOTIDE SEQUENCE [LARGE SCALE GENOMIC DNA]</scope>
    <source>
        <strain evidence="3 4">Kv</strain>
    </source>
</reference>
<accession>A0A397ATV8</accession>
<dbReference type="PANTHER" id="PTHR11733:SF167">
    <property type="entry name" value="FI17812P1-RELATED"/>
    <property type="match status" value="1"/>
</dbReference>
<keyword evidence="1" id="KW-0812">Transmembrane</keyword>
<keyword evidence="1" id="KW-1133">Transmembrane helix</keyword>
<dbReference type="GO" id="GO:0016485">
    <property type="term" value="P:protein processing"/>
    <property type="evidence" value="ECO:0007669"/>
    <property type="project" value="TreeGrafter"/>
</dbReference>
<dbReference type="InterPro" id="IPR008753">
    <property type="entry name" value="Peptidase_M13_N"/>
</dbReference>
<dbReference type="InterPro" id="IPR024079">
    <property type="entry name" value="MetalloPept_cat_dom_sf"/>
</dbReference>